<dbReference type="PANTHER" id="PTHR46066:SF2">
    <property type="entry name" value="CHITINASE DOMAIN-CONTAINING PROTEIN 1"/>
    <property type="match status" value="1"/>
</dbReference>
<evidence type="ECO:0000256" key="1">
    <source>
        <dbReference type="ARBA" id="ARBA00009336"/>
    </source>
</evidence>
<reference evidence="2" key="2">
    <citation type="submission" date="2022-06" db="UniProtKB">
        <authorList>
            <consortium name="EnsemblMetazoa"/>
        </authorList>
    </citation>
    <scope>IDENTIFICATION</scope>
    <source>
        <strain evidence="2">DF5081</strain>
    </source>
</reference>
<evidence type="ECO:0000313" key="3">
    <source>
        <dbReference type="Proteomes" id="UP000005237"/>
    </source>
</evidence>
<dbReference type="InterPro" id="IPR017853">
    <property type="entry name" value="GH"/>
</dbReference>
<accession>A0A8R1ER17</accession>
<keyword evidence="3" id="KW-1185">Reference proteome</keyword>
<evidence type="ECO:0000313" key="2">
    <source>
        <dbReference type="EnsemblMetazoa" id="CJA38608.1"/>
    </source>
</evidence>
<name>A0A8R1ER17_CAEJA</name>
<organism evidence="2 3">
    <name type="scientific">Caenorhabditis japonica</name>
    <dbReference type="NCBI Taxonomy" id="281687"/>
    <lineage>
        <taxon>Eukaryota</taxon>
        <taxon>Metazoa</taxon>
        <taxon>Ecdysozoa</taxon>
        <taxon>Nematoda</taxon>
        <taxon>Chromadorea</taxon>
        <taxon>Rhabditida</taxon>
        <taxon>Rhabditina</taxon>
        <taxon>Rhabditomorpha</taxon>
        <taxon>Rhabditoidea</taxon>
        <taxon>Rhabditidae</taxon>
        <taxon>Peloderinae</taxon>
        <taxon>Caenorhabditis</taxon>
    </lineage>
</organism>
<sequence>MTSEECTLLLKDFDFVHFWTYNDFSHQGHRMNIEQIRRTHELCRGSKKVMIGLNFYGTQYSLNEHRAGKTGVGNGNTLMGKEYLKLLSDPSAKLEFNYENMEHAMVLERDNTIVFFPSMTSLEYRIELARELGVGVGIWDYGQGLDYFANLL</sequence>
<dbReference type="EnsemblMetazoa" id="CJA38608.1">
    <property type="protein sequence ID" value="CJA38608.1"/>
    <property type="gene ID" value="WBGene00214455"/>
</dbReference>
<dbReference type="GO" id="GO:0070492">
    <property type="term" value="F:oligosaccharide binding"/>
    <property type="evidence" value="ECO:0007669"/>
    <property type="project" value="TreeGrafter"/>
</dbReference>
<comment type="similarity">
    <text evidence="1">Belongs to the glycosyl hydrolase 18 family.</text>
</comment>
<dbReference type="AlphaFoldDB" id="A0A8R1ER17"/>
<evidence type="ECO:0008006" key="4">
    <source>
        <dbReference type="Google" id="ProtNLM"/>
    </source>
</evidence>
<dbReference type="Gene3D" id="3.10.50.10">
    <property type="match status" value="1"/>
</dbReference>
<dbReference type="GO" id="GO:0012505">
    <property type="term" value="C:endomembrane system"/>
    <property type="evidence" value="ECO:0007669"/>
    <property type="project" value="TreeGrafter"/>
</dbReference>
<dbReference type="Proteomes" id="UP000005237">
    <property type="component" value="Unassembled WGS sequence"/>
</dbReference>
<dbReference type="Gene3D" id="3.20.20.80">
    <property type="entry name" value="Glycosidases"/>
    <property type="match status" value="1"/>
</dbReference>
<dbReference type="PANTHER" id="PTHR46066">
    <property type="entry name" value="CHITINASE DOMAIN-CONTAINING PROTEIN 1 FAMILY MEMBER"/>
    <property type="match status" value="1"/>
</dbReference>
<dbReference type="InterPro" id="IPR029070">
    <property type="entry name" value="Chitinase_insertion_sf"/>
</dbReference>
<proteinExistence type="inferred from homology"/>
<dbReference type="SUPFAM" id="SSF51445">
    <property type="entry name" value="(Trans)glycosidases"/>
    <property type="match status" value="1"/>
</dbReference>
<protein>
    <recommendedName>
        <fullName evidence="4">GH18 domain-containing protein</fullName>
    </recommendedName>
</protein>
<reference evidence="3" key="1">
    <citation type="submission" date="2010-08" db="EMBL/GenBank/DDBJ databases">
        <authorList>
            <consortium name="Caenorhabditis japonica Sequencing Consortium"/>
            <person name="Wilson R.K."/>
        </authorList>
    </citation>
    <scope>NUCLEOTIDE SEQUENCE [LARGE SCALE GENOMIC DNA]</scope>
    <source>
        <strain evidence="3">DF5081</strain>
    </source>
</reference>